<dbReference type="OrthoDB" id="191037at2759"/>
<dbReference type="Pfam" id="PF02958">
    <property type="entry name" value="EcKL"/>
    <property type="match status" value="1"/>
</dbReference>
<sequence>MPVVQFHNSTGCVNASVGSHRNKTARTEGFMRFRCQVQKMEVCPDKDSTIFELTKQEFESLLSPQLGSDVRVEDFKTQALTQPGDNYGSAILSAELNIKQGNKRNTLALVVKLVPPSAFLREAFDIEVTFSKEVNAYRLVSPQYKDLQEEKGVPSNKRVDVFPKFYGARTNKQGDFNDKSDDTAVLLLGNLKVDGYCTGNRRKGLNLKHMELGVTQLARFHAVSVALKILKPNVFKETVLKSCDRYIVAGISDDEVAEKWITSTVNDVKCIQECLPYLEKIERILREDLKRKVNPSPPPPKEPFATFVHNDFWVNNMMFLYETDDDNANDPCKTEIPISIKFVDFQTTLYASPIHDLIFFIYSSAVSGVVKDHCDDLIGLYHHEFIDCLTGLACDIDPFSIEKFQDELNTNAPKELPHILFMAKFITAHENEVPQLSDVNADVMLQDNYGGELFEEKVKFVVQDFVQRGWL</sequence>
<dbReference type="InParanoid" id="A0A2J7PZC2"/>
<dbReference type="Proteomes" id="UP000235965">
    <property type="component" value="Unassembled WGS sequence"/>
</dbReference>
<dbReference type="Gene3D" id="3.90.1200.10">
    <property type="match status" value="1"/>
</dbReference>
<dbReference type="InterPro" id="IPR011009">
    <property type="entry name" value="Kinase-like_dom_sf"/>
</dbReference>
<dbReference type="AlphaFoldDB" id="A0A2J7PZC2"/>
<dbReference type="InterPro" id="IPR004119">
    <property type="entry name" value="EcKL"/>
</dbReference>
<dbReference type="PANTHER" id="PTHR11012">
    <property type="entry name" value="PROTEIN KINASE-LIKE DOMAIN-CONTAINING"/>
    <property type="match status" value="1"/>
</dbReference>
<dbReference type="InterPro" id="IPR015897">
    <property type="entry name" value="CHK_kinase-like"/>
</dbReference>
<dbReference type="SUPFAM" id="SSF56112">
    <property type="entry name" value="Protein kinase-like (PK-like)"/>
    <property type="match status" value="1"/>
</dbReference>
<gene>
    <name evidence="2" type="ORF">B7P43_G10357</name>
</gene>
<dbReference type="EMBL" id="NEVH01020335">
    <property type="protein sequence ID" value="PNF21684.1"/>
    <property type="molecule type" value="Genomic_DNA"/>
</dbReference>
<name>A0A2J7PZC2_9NEOP</name>
<reference evidence="2 3" key="1">
    <citation type="submission" date="2017-12" db="EMBL/GenBank/DDBJ databases">
        <title>Hemimetabolous genomes reveal molecular basis of termite eusociality.</title>
        <authorList>
            <person name="Harrison M.C."/>
            <person name="Jongepier E."/>
            <person name="Robertson H.M."/>
            <person name="Arning N."/>
            <person name="Bitard-Feildel T."/>
            <person name="Chao H."/>
            <person name="Childers C.P."/>
            <person name="Dinh H."/>
            <person name="Doddapaneni H."/>
            <person name="Dugan S."/>
            <person name="Gowin J."/>
            <person name="Greiner C."/>
            <person name="Han Y."/>
            <person name="Hu H."/>
            <person name="Hughes D.S.T."/>
            <person name="Huylmans A.-K."/>
            <person name="Kemena C."/>
            <person name="Kremer L.P.M."/>
            <person name="Lee S.L."/>
            <person name="Lopez-Ezquerra A."/>
            <person name="Mallet L."/>
            <person name="Monroy-Kuhn J.M."/>
            <person name="Moser A."/>
            <person name="Murali S.C."/>
            <person name="Muzny D.M."/>
            <person name="Otani S."/>
            <person name="Piulachs M.-D."/>
            <person name="Poelchau M."/>
            <person name="Qu J."/>
            <person name="Schaub F."/>
            <person name="Wada-Katsumata A."/>
            <person name="Worley K.C."/>
            <person name="Xie Q."/>
            <person name="Ylla G."/>
            <person name="Poulsen M."/>
            <person name="Gibbs R.A."/>
            <person name="Schal C."/>
            <person name="Richards S."/>
            <person name="Belles X."/>
            <person name="Korb J."/>
            <person name="Bornberg-Bauer E."/>
        </authorList>
    </citation>
    <scope>NUCLEOTIDE SEQUENCE [LARGE SCALE GENOMIC DNA]</scope>
    <source>
        <tissue evidence="2">Whole body</tissue>
    </source>
</reference>
<accession>A0A2J7PZC2</accession>
<organism evidence="2 3">
    <name type="scientific">Cryptotermes secundus</name>
    <dbReference type="NCBI Taxonomy" id="105785"/>
    <lineage>
        <taxon>Eukaryota</taxon>
        <taxon>Metazoa</taxon>
        <taxon>Ecdysozoa</taxon>
        <taxon>Arthropoda</taxon>
        <taxon>Hexapoda</taxon>
        <taxon>Insecta</taxon>
        <taxon>Pterygota</taxon>
        <taxon>Neoptera</taxon>
        <taxon>Polyneoptera</taxon>
        <taxon>Dictyoptera</taxon>
        <taxon>Blattodea</taxon>
        <taxon>Blattoidea</taxon>
        <taxon>Termitoidae</taxon>
        <taxon>Kalotermitidae</taxon>
        <taxon>Cryptotermitinae</taxon>
        <taxon>Cryptotermes</taxon>
    </lineage>
</organism>
<proteinExistence type="predicted"/>
<evidence type="ECO:0000313" key="2">
    <source>
        <dbReference type="EMBL" id="PNF21684.1"/>
    </source>
</evidence>
<dbReference type="STRING" id="105785.A0A2J7PZC2"/>
<feature type="domain" description="CHK kinase-like" evidence="1">
    <location>
        <begin position="186"/>
        <end position="391"/>
    </location>
</feature>
<keyword evidence="3" id="KW-1185">Reference proteome</keyword>
<protein>
    <recommendedName>
        <fullName evidence="1">CHK kinase-like domain-containing protein</fullName>
    </recommendedName>
</protein>
<evidence type="ECO:0000259" key="1">
    <source>
        <dbReference type="SMART" id="SM00587"/>
    </source>
</evidence>
<comment type="caution">
    <text evidence="2">The sequence shown here is derived from an EMBL/GenBank/DDBJ whole genome shotgun (WGS) entry which is preliminary data.</text>
</comment>
<dbReference type="PANTHER" id="PTHR11012:SF55">
    <property type="entry name" value="BHLH DOMAIN-CONTAINING PROTEIN"/>
    <property type="match status" value="1"/>
</dbReference>
<evidence type="ECO:0000313" key="3">
    <source>
        <dbReference type="Proteomes" id="UP000235965"/>
    </source>
</evidence>
<dbReference type="SMART" id="SM00587">
    <property type="entry name" value="CHK"/>
    <property type="match status" value="1"/>
</dbReference>